<gene>
    <name evidence="1" type="ORF">SAMN05445756_0289</name>
</gene>
<name>A0A212T398_9MICO</name>
<evidence type="ECO:0000313" key="2">
    <source>
        <dbReference type="Proteomes" id="UP000198122"/>
    </source>
</evidence>
<evidence type="ECO:0000313" key="1">
    <source>
        <dbReference type="EMBL" id="SNC60485.1"/>
    </source>
</evidence>
<dbReference type="OrthoDB" id="3210980at2"/>
<keyword evidence="2" id="KW-1185">Reference proteome</keyword>
<dbReference type="InterPro" id="IPR021555">
    <property type="entry name" value="DUF3000"/>
</dbReference>
<proteinExistence type="predicted"/>
<protein>
    <recommendedName>
        <fullName evidence="3">DUF3000 domain-containing protein</fullName>
    </recommendedName>
</protein>
<reference evidence="1 2" key="1">
    <citation type="submission" date="2017-06" db="EMBL/GenBank/DDBJ databases">
        <authorList>
            <person name="Kim H.J."/>
            <person name="Triplett B.A."/>
        </authorList>
    </citation>
    <scope>NUCLEOTIDE SEQUENCE [LARGE SCALE GENOMIC DNA]</scope>
    <source>
        <strain evidence="1 2">DSM 22179</strain>
    </source>
</reference>
<dbReference type="Proteomes" id="UP000198122">
    <property type="component" value="Unassembled WGS sequence"/>
</dbReference>
<organism evidence="1 2">
    <name type="scientific">Kytococcus aerolatus</name>
    <dbReference type="NCBI Taxonomy" id="592308"/>
    <lineage>
        <taxon>Bacteria</taxon>
        <taxon>Bacillati</taxon>
        <taxon>Actinomycetota</taxon>
        <taxon>Actinomycetes</taxon>
        <taxon>Micrococcales</taxon>
        <taxon>Kytococcaceae</taxon>
        <taxon>Kytococcus</taxon>
    </lineage>
</organism>
<dbReference type="Pfam" id="PF11452">
    <property type="entry name" value="DUF3000"/>
    <property type="match status" value="1"/>
</dbReference>
<accession>A0A212T398</accession>
<sequence>MVPRGLPAAPTAVRRAFRRLSGPAFTVSPVTSRLVRGPQHADPQTALAAVRAALPRPGIELEEMDSPTRIAPTSLAFSGQVVGGCPEEPLATGRFVLLHDPEAPEEWEGPWRVVVYVGAQVEPELATDPLFAEVGAEWLREALAMQHCTYVAESGTVTRSTSTAFGAREEQAPQVELEIRASWTPLDRDLLRHLEAWRDLLAMVGGTPPVPTGVTPLRGAR</sequence>
<dbReference type="AlphaFoldDB" id="A0A212T398"/>
<evidence type="ECO:0008006" key="3">
    <source>
        <dbReference type="Google" id="ProtNLM"/>
    </source>
</evidence>
<dbReference type="EMBL" id="FYEZ01000001">
    <property type="protein sequence ID" value="SNC60485.1"/>
    <property type="molecule type" value="Genomic_DNA"/>
</dbReference>